<dbReference type="InterPro" id="IPR002295">
    <property type="entry name" value="N4/N6-MTase_EcoPI_Mod-like"/>
</dbReference>
<dbReference type="GO" id="GO:0003677">
    <property type="term" value="F:DNA binding"/>
    <property type="evidence" value="ECO:0007669"/>
    <property type="project" value="InterPro"/>
</dbReference>
<evidence type="ECO:0000313" key="6">
    <source>
        <dbReference type="EMBL" id="MBF4475934.1"/>
    </source>
</evidence>
<accession>A0A843AXR5</accession>
<name>A0A843AXR5_METFO</name>
<dbReference type="GO" id="GO:0032259">
    <property type="term" value="P:methylation"/>
    <property type="evidence" value="ECO:0007669"/>
    <property type="project" value="UniProtKB-KW"/>
</dbReference>
<dbReference type="InterPro" id="IPR002052">
    <property type="entry name" value="DNA_methylase_N6_adenine_CS"/>
</dbReference>
<dbReference type="InterPro" id="IPR002941">
    <property type="entry name" value="DNA_methylase_N4/N6"/>
</dbReference>
<dbReference type="PROSITE" id="PS00092">
    <property type="entry name" value="N6_MTASE"/>
    <property type="match status" value="1"/>
</dbReference>
<evidence type="ECO:0000256" key="3">
    <source>
        <dbReference type="ARBA" id="ARBA00022679"/>
    </source>
</evidence>
<gene>
    <name evidence="6" type="ORF">ISP06_10785</name>
</gene>
<dbReference type="InterPro" id="IPR029063">
    <property type="entry name" value="SAM-dependent_MTases_sf"/>
</dbReference>
<dbReference type="RefSeq" id="WP_276700011.1">
    <property type="nucleotide sequence ID" value="NZ_JADIIL010000038.1"/>
</dbReference>
<reference evidence="6" key="1">
    <citation type="submission" date="2020-10" db="EMBL/GenBank/DDBJ databases">
        <title>Dehalococcoides mccartyi of a TCE/Cr reducing biochatode.</title>
        <authorList>
            <person name="Matturro B."/>
        </authorList>
    </citation>
    <scope>NUCLEOTIDE SEQUENCE</scope>
    <source>
        <strain evidence="6">Bin2</strain>
    </source>
</reference>
<keyword evidence="4" id="KW-0949">S-adenosyl-L-methionine</keyword>
<evidence type="ECO:0000256" key="2">
    <source>
        <dbReference type="ARBA" id="ARBA00022603"/>
    </source>
</evidence>
<evidence type="ECO:0000313" key="7">
    <source>
        <dbReference type="Proteomes" id="UP000606900"/>
    </source>
</evidence>
<dbReference type="AlphaFoldDB" id="A0A843AXR5"/>
<comment type="caution">
    <text evidence="6">The sequence shown here is derived from an EMBL/GenBank/DDBJ whole genome shotgun (WGS) entry which is preliminary data.</text>
</comment>
<dbReference type="GO" id="GO:0008170">
    <property type="term" value="F:N-methyltransferase activity"/>
    <property type="evidence" value="ECO:0007669"/>
    <property type="project" value="InterPro"/>
</dbReference>
<dbReference type="PIRSF" id="PIRSF015855">
    <property type="entry name" value="TypeIII_Mtase_mKpnI"/>
    <property type="match status" value="1"/>
</dbReference>
<keyword evidence="3 6" id="KW-0808">Transferase</keyword>
<evidence type="ECO:0000259" key="5">
    <source>
        <dbReference type="Pfam" id="PF01555"/>
    </source>
</evidence>
<evidence type="ECO:0000256" key="4">
    <source>
        <dbReference type="ARBA" id="ARBA00022691"/>
    </source>
</evidence>
<sequence>MQETQLNGESLDIVSENVSKLKELFPEIVTEDKIDFDKLKAVLGNYIEGDSERYNFTWKGKARALRLAQTPSTGTLRPCKEESKNWDTTENLYIEGDNLEVLKLLQKSYYGKIKMIYIDPPYNTGNDFVYPDNYKDNITNYLELTGQLTDDLKISTNTETGGRYHTSWLNMMYPRIRLSRNLLSNDGVIFISINDKELENLKKICNEIFGEENFLSCFYIKVRHEDRILTGDKEIQETIEQILAYKRGDFKVNKIPLAERLDEYKFFIKEKNKNPQSIKLGSKNAYIFHENDYDIIKKDEPNNNLLKRISVRGTIRKGNSSGRLFVAHIEDKFEKETLIKVEDMGDDGLGYRYFHIPKNTKNGVYFQGKPKTRTVKEKPYPNFYDLVNEFNTVGLEGDIEFKNGKKPLALIEKLFEISNIKNIPDCLILDFFSGSATTAHAVMKLNAQNEGNCKFLMVQLPEKIDEDSDYYRAGYTNICEIGKERIRRAGDKIVSEMNHNGQTSLDSKSNSDLDIGFKVFKLDSSNLAKWDPEYDNLEQSLLDSVENLVPGRNELDLVYEIMLKYGIDLTLPIEEYQIQDKKFYSIGFGALIICLDDNLTSDLASEIIKLKDDLSPEVMRVVFKDNGFASDSDKTNIKETLKTNGIEEFVTI</sequence>
<feature type="domain" description="DNA methylase N-4/N-6" evidence="5">
    <location>
        <begin position="113"/>
        <end position="448"/>
    </location>
</feature>
<dbReference type="PRINTS" id="PR00506">
    <property type="entry name" value="D21N6MTFRASE"/>
</dbReference>
<protein>
    <submittedName>
        <fullName evidence="6">Site-specific DNA-methyltransferase</fullName>
    </submittedName>
</protein>
<proteinExistence type="inferred from homology"/>
<comment type="similarity">
    <text evidence="1">Belongs to the N(4)/N(6)-methyltransferase family.</text>
</comment>
<dbReference type="Gene3D" id="3.40.50.150">
    <property type="entry name" value="Vaccinia Virus protein VP39"/>
    <property type="match status" value="1"/>
</dbReference>
<dbReference type="Proteomes" id="UP000606900">
    <property type="component" value="Unassembled WGS sequence"/>
</dbReference>
<dbReference type="EMBL" id="JADIIL010000038">
    <property type="protein sequence ID" value="MBF4475934.1"/>
    <property type="molecule type" value="Genomic_DNA"/>
</dbReference>
<keyword evidence="2 6" id="KW-0489">Methyltransferase</keyword>
<dbReference type="SUPFAM" id="SSF53335">
    <property type="entry name" value="S-adenosyl-L-methionine-dependent methyltransferases"/>
    <property type="match status" value="1"/>
</dbReference>
<organism evidence="6 7">
    <name type="scientific">Methanobacterium formicicum</name>
    <dbReference type="NCBI Taxonomy" id="2162"/>
    <lineage>
        <taxon>Archaea</taxon>
        <taxon>Methanobacteriati</taxon>
        <taxon>Methanobacteriota</taxon>
        <taxon>Methanomada group</taxon>
        <taxon>Methanobacteria</taxon>
        <taxon>Methanobacteriales</taxon>
        <taxon>Methanobacteriaceae</taxon>
        <taxon>Methanobacterium</taxon>
    </lineage>
</organism>
<dbReference type="Pfam" id="PF01555">
    <property type="entry name" value="N6_N4_Mtase"/>
    <property type="match status" value="1"/>
</dbReference>
<evidence type="ECO:0000256" key="1">
    <source>
        <dbReference type="ARBA" id="ARBA00006594"/>
    </source>
</evidence>